<accession>A0A4Z1J6A1</accession>
<evidence type="ECO:0000313" key="9">
    <source>
        <dbReference type="Proteomes" id="UP000297229"/>
    </source>
</evidence>
<evidence type="ECO:0000256" key="3">
    <source>
        <dbReference type="ARBA" id="ARBA00022692"/>
    </source>
</evidence>
<dbReference type="OrthoDB" id="44736at2759"/>
<keyword evidence="9" id="KW-1185">Reference proteome</keyword>
<dbReference type="GO" id="GO:0005886">
    <property type="term" value="C:plasma membrane"/>
    <property type="evidence" value="ECO:0007669"/>
    <property type="project" value="UniProtKB-SubCell"/>
</dbReference>
<feature type="transmembrane region" description="Helical" evidence="6">
    <location>
        <begin position="133"/>
        <end position="155"/>
    </location>
</feature>
<dbReference type="Proteomes" id="UP000297229">
    <property type="component" value="Unassembled WGS sequence"/>
</dbReference>
<dbReference type="AlphaFoldDB" id="A0A4Z1J6A1"/>
<dbReference type="STRING" id="278938.A0A4Z1J6A1"/>
<feature type="transmembrane region" description="Helical" evidence="6">
    <location>
        <begin position="343"/>
        <end position="364"/>
    </location>
</feature>
<evidence type="ECO:0000313" key="8">
    <source>
        <dbReference type="EMBL" id="TGO69219.1"/>
    </source>
</evidence>
<protein>
    <recommendedName>
        <fullName evidence="6">Protein PNS1</fullName>
    </recommendedName>
</protein>
<dbReference type="Pfam" id="PF04515">
    <property type="entry name" value="Choline_transpo"/>
    <property type="match status" value="1"/>
</dbReference>
<feature type="transmembrane region" description="Helical" evidence="6">
    <location>
        <begin position="40"/>
        <end position="62"/>
    </location>
</feature>
<organism evidence="8 9">
    <name type="scientific">Botrytis elliptica</name>
    <dbReference type="NCBI Taxonomy" id="278938"/>
    <lineage>
        <taxon>Eukaryota</taxon>
        <taxon>Fungi</taxon>
        <taxon>Dikarya</taxon>
        <taxon>Ascomycota</taxon>
        <taxon>Pezizomycotina</taxon>
        <taxon>Leotiomycetes</taxon>
        <taxon>Helotiales</taxon>
        <taxon>Sclerotiniaceae</taxon>
        <taxon>Botrytis</taxon>
    </lineage>
</organism>
<evidence type="ECO:0000256" key="2">
    <source>
        <dbReference type="ARBA" id="ARBA00007168"/>
    </source>
</evidence>
<feature type="transmembrane region" description="Helical" evidence="6">
    <location>
        <begin position="411"/>
        <end position="432"/>
    </location>
</feature>
<feature type="transmembrane region" description="Helical" evidence="6">
    <location>
        <begin position="444"/>
        <end position="465"/>
    </location>
</feature>
<dbReference type="InterPro" id="IPR007603">
    <property type="entry name" value="Choline_transptr-like"/>
</dbReference>
<dbReference type="EMBL" id="PQXM01000782">
    <property type="protein sequence ID" value="TGO69219.1"/>
    <property type="molecule type" value="Genomic_DNA"/>
</dbReference>
<feature type="transmembrane region" description="Helical" evidence="6">
    <location>
        <begin position="305"/>
        <end position="323"/>
    </location>
</feature>
<proteinExistence type="inferred from homology"/>
<comment type="function">
    <text evidence="6">Probably involved in transport through the plasma membrane.</text>
</comment>
<comment type="caution">
    <text evidence="8">The sequence shown here is derived from an EMBL/GenBank/DDBJ whole genome shotgun (WGS) entry which is preliminary data.</text>
</comment>
<feature type="transmembrane region" description="Helical" evidence="6">
    <location>
        <begin position="104"/>
        <end position="127"/>
    </location>
</feature>
<keyword evidence="4 6" id="KW-1133">Transmembrane helix</keyword>
<feature type="transmembrane region" description="Helical" evidence="6">
    <location>
        <begin position="160"/>
        <end position="178"/>
    </location>
</feature>
<evidence type="ECO:0000256" key="7">
    <source>
        <dbReference type="SAM" id="MobiDB-lite"/>
    </source>
</evidence>
<evidence type="ECO:0000256" key="6">
    <source>
        <dbReference type="RuleBase" id="RU368066"/>
    </source>
</evidence>
<gene>
    <name evidence="8" type="ORF">BELL_0784g00010</name>
</gene>
<feature type="region of interest" description="Disordered" evidence="7">
    <location>
        <begin position="1"/>
        <end position="20"/>
    </location>
</feature>
<evidence type="ECO:0000256" key="5">
    <source>
        <dbReference type="ARBA" id="ARBA00023136"/>
    </source>
</evidence>
<reference evidence="8 9" key="1">
    <citation type="submission" date="2017-12" db="EMBL/GenBank/DDBJ databases">
        <title>Comparative genomics of Botrytis spp.</title>
        <authorList>
            <person name="Valero-Jimenez C.A."/>
            <person name="Tapia P."/>
            <person name="Veloso J."/>
            <person name="Silva-Moreno E."/>
            <person name="Staats M."/>
            <person name="Valdes J.H."/>
            <person name="Van Kan J.A.L."/>
        </authorList>
    </citation>
    <scope>NUCLEOTIDE SEQUENCE [LARGE SCALE GENOMIC DNA]</scope>
    <source>
        <strain evidence="8 9">Be9601</strain>
    </source>
</reference>
<feature type="transmembrane region" description="Helical" evidence="6">
    <location>
        <begin position="198"/>
        <end position="222"/>
    </location>
</feature>
<sequence>MAKNKRRAAGRTSRTPSGAYPGGPVSSTILLQVPGGGVPWAFIAFLLASASLFALGLILVVLSGRMEVVFNTYLLNNWGELDCGVGGVTVAGARKPSGLLLRELTWVAPAFGISILLAYFFLAALFLLRHTSLSQWISGALGLLAFAGSIVLIVFRQLPALIIVVFGTAVCIVWQIVWFDSRHFSRVVTFAICQIRPWTLIALSFIASLVTALLYAGYLLVLYNLRRIWDVSAPSCTKDRNLYTPRFIAAIILLSATTYWITHVVSSFGHVLGALFTKNHVLLNTQSDSRHSNIRRTAVRTTLRLTYSSVCFGAGLLSFSVFLKDLGMASGQNISLTPDSSLHSTTGALLLTLLVYLTPFHAALDSKHSDWTFSMMALDSTTYWQANKSGVALMSAAGLDILKESGLFQMISYFPVVIGLISALSTFFLVTLKPGPVVETKDLLIAEVLVAFGFFGGAQIARAAFAPFKGAMCTIFVMMARDPAVFQEHYGQIWTRLEELHPGVAEALLK</sequence>
<keyword evidence="3 6" id="KW-0812">Transmembrane</keyword>
<name>A0A4Z1J6A1_9HELO</name>
<comment type="subcellular location">
    <subcellularLocation>
        <location evidence="6">Cell membrane</location>
        <topology evidence="6">Multi-pass membrane protein</topology>
    </subcellularLocation>
    <subcellularLocation>
        <location evidence="1">Membrane</location>
        <topology evidence="1">Multi-pass membrane protein</topology>
    </subcellularLocation>
</comment>
<dbReference type="GO" id="GO:0022857">
    <property type="term" value="F:transmembrane transporter activity"/>
    <property type="evidence" value="ECO:0007669"/>
    <property type="project" value="UniProtKB-UniRule"/>
</dbReference>
<feature type="transmembrane region" description="Helical" evidence="6">
    <location>
        <begin position="243"/>
        <end position="261"/>
    </location>
</feature>
<evidence type="ECO:0000256" key="1">
    <source>
        <dbReference type="ARBA" id="ARBA00004141"/>
    </source>
</evidence>
<keyword evidence="5 6" id="KW-0472">Membrane</keyword>
<evidence type="ECO:0000256" key="4">
    <source>
        <dbReference type="ARBA" id="ARBA00022989"/>
    </source>
</evidence>
<comment type="similarity">
    <text evidence="2 6">Belongs to the CTL (choline transporter-like) family.</text>
</comment>